<dbReference type="GO" id="GO:0046872">
    <property type="term" value="F:metal ion binding"/>
    <property type="evidence" value="ECO:0007669"/>
    <property type="project" value="UniProtKB-KW"/>
</dbReference>
<sequence length="287" mass="30738">MTSEALTVGEVAAWMDEHFPPELQEEWDRVGLICGDRSDPVTRILLAVDPTEPVVNEALDWGADLVITHHPLFLRGTSFVSADTAKGRVVHRLIRAHAALFNAHTNADAATGGVAETLAEAAGLDPKTWRPLEPNSAHPELGIGRVGELPESTTVEALANRLAELLPESPAGLLVAGDPEREAKVVAVSGGSGQSLLEAARAAKADVFVTADLRHHPALDFLEEDGAPALIVPSHWASEWVWLPRLAAALELWAGERGVALETRISKVVSEPWDAYIPTLTSDNVEL</sequence>
<evidence type="ECO:0000256" key="3">
    <source>
        <dbReference type="ARBA" id="ARBA00022112"/>
    </source>
</evidence>
<name>A0A7K0K3T6_9ACTO</name>
<evidence type="ECO:0000313" key="6">
    <source>
        <dbReference type="EMBL" id="MST50088.1"/>
    </source>
</evidence>
<dbReference type="Proteomes" id="UP000442535">
    <property type="component" value="Unassembled WGS sequence"/>
</dbReference>
<dbReference type="FunFam" id="3.40.1390.30:FF:000001">
    <property type="entry name" value="GTP cyclohydrolase 1 type 2"/>
    <property type="match status" value="1"/>
</dbReference>
<accession>A0A7K0K3T6</accession>
<dbReference type="PANTHER" id="PTHR13799">
    <property type="entry name" value="NGG1 INTERACTING FACTOR 3"/>
    <property type="match status" value="1"/>
</dbReference>
<dbReference type="RefSeq" id="WP_154545400.1">
    <property type="nucleotide sequence ID" value="NZ_JAQYQY010000030.1"/>
</dbReference>
<feature type="binding site" evidence="5">
    <location>
        <position position="235"/>
    </location>
    <ligand>
        <name>a divalent metal cation</name>
        <dbReference type="ChEBI" id="CHEBI:60240"/>
        <label>1</label>
    </ligand>
</feature>
<feature type="binding site" evidence="5">
    <location>
        <position position="108"/>
    </location>
    <ligand>
        <name>a divalent metal cation</name>
        <dbReference type="ChEBI" id="CHEBI:60240"/>
        <label>1</label>
    </ligand>
</feature>
<comment type="similarity">
    <text evidence="1">Belongs to the GTP cyclohydrolase I type 2/NIF3 family.</text>
</comment>
<comment type="subunit">
    <text evidence="2">Homohexamer.</text>
</comment>
<protein>
    <recommendedName>
        <fullName evidence="3">GTP cyclohydrolase 1 type 2 homolog</fullName>
    </recommendedName>
</protein>
<evidence type="ECO:0000256" key="4">
    <source>
        <dbReference type="ARBA" id="ARBA00022723"/>
    </source>
</evidence>
<dbReference type="NCBIfam" id="TIGR00486">
    <property type="entry name" value="YbgI_SA1388"/>
    <property type="match status" value="1"/>
</dbReference>
<dbReference type="PANTHER" id="PTHR13799:SF14">
    <property type="entry name" value="GTP CYCLOHYDROLASE 1 TYPE 2 HOMOLOG"/>
    <property type="match status" value="1"/>
</dbReference>
<dbReference type="AlphaFoldDB" id="A0A7K0K3T6"/>
<reference evidence="6 7" key="1">
    <citation type="submission" date="2019-08" db="EMBL/GenBank/DDBJ databases">
        <title>In-depth cultivation of the pig gut microbiome towards novel bacterial diversity and tailored functional studies.</title>
        <authorList>
            <person name="Wylensek D."/>
            <person name="Hitch T.C.A."/>
            <person name="Clavel T."/>
        </authorList>
    </citation>
    <scope>NUCLEOTIDE SEQUENCE [LARGE SCALE GENOMIC DNA]</scope>
    <source>
        <strain evidence="6 7">RF-GAM-744-WT-7</strain>
    </source>
</reference>
<keyword evidence="7" id="KW-1185">Reference proteome</keyword>
<dbReference type="InterPro" id="IPR002678">
    <property type="entry name" value="DUF34/NIF3"/>
</dbReference>
<keyword evidence="4 5" id="KW-0479">Metal-binding</keyword>
<organism evidence="6 7">
    <name type="scientific">Mobiluncus porci</name>
    <dbReference type="NCBI Taxonomy" id="2652278"/>
    <lineage>
        <taxon>Bacteria</taxon>
        <taxon>Bacillati</taxon>
        <taxon>Actinomycetota</taxon>
        <taxon>Actinomycetes</taxon>
        <taxon>Actinomycetales</taxon>
        <taxon>Actinomycetaceae</taxon>
        <taxon>Mobiluncus</taxon>
    </lineage>
</organism>
<dbReference type="SUPFAM" id="SSF102705">
    <property type="entry name" value="NIF3 (NGG1p interacting factor 3)-like"/>
    <property type="match status" value="1"/>
</dbReference>
<dbReference type="InterPro" id="IPR036069">
    <property type="entry name" value="DUF34/NIF3_sf"/>
</dbReference>
<feature type="binding site" evidence="5">
    <location>
        <position position="70"/>
    </location>
    <ligand>
        <name>a divalent metal cation</name>
        <dbReference type="ChEBI" id="CHEBI:60240"/>
        <label>1</label>
    </ligand>
</feature>
<evidence type="ECO:0000313" key="7">
    <source>
        <dbReference type="Proteomes" id="UP000442535"/>
    </source>
</evidence>
<evidence type="ECO:0000256" key="1">
    <source>
        <dbReference type="ARBA" id="ARBA00006964"/>
    </source>
</evidence>
<dbReference type="Gene3D" id="3.40.1390.30">
    <property type="entry name" value="NIF3 (NGG1p interacting factor 3)-like"/>
    <property type="match status" value="2"/>
</dbReference>
<dbReference type="Pfam" id="PF01784">
    <property type="entry name" value="DUF34_NIF3"/>
    <property type="match status" value="1"/>
</dbReference>
<gene>
    <name evidence="6" type="ORF">FYJ63_07550</name>
</gene>
<feature type="binding site" evidence="5">
    <location>
        <position position="239"/>
    </location>
    <ligand>
        <name>a divalent metal cation</name>
        <dbReference type="ChEBI" id="CHEBI:60240"/>
        <label>1</label>
    </ligand>
</feature>
<dbReference type="GO" id="GO:0005737">
    <property type="term" value="C:cytoplasm"/>
    <property type="evidence" value="ECO:0007669"/>
    <property type="project" value="TreeGrafter"/>
</dbReference>
<evidence type="ECO:0000256" key="5">
    <source>
        <dbReference type="PIRSR" id="PIRSR602678-1"/>
    </source>
</evidence>
<proteinExistence type="inferred from homology"/>
<feature type="binding site" evidence="5">
    <location>
        <position position="69"/>
    </location>
    <ligand>
        <name>a divalent metal cation</name>
        <dbReference type="ChEBI" id="CHEBI:60240"/>
        <label>1</label>
    </ligand>
</feature>
<comment type="caution">
    <text evidence="6">The sequence shown here is derived from an EMBL/GenBank/DDBJ whole genome shotgun (WGS) entry which is preliminary data.</text>
</comment>
<dbReference type="EMBL" id="VUMY01000013">
    <property type="protein sequence ID" value="MST50088.1"/>
    <property type="molecule type" value="Genomic_DNA"/>
</dbReference>
<evidence type="ECO:0000256" key="2">
    <source>
        <dbReference type="ARBA" id="ARBA00011643"/>
    </source>
</evidence>